<proteinExistence type="predicted"/>
<organism evidence="2">
    <name type="scientific">Arundo donax</name>
    <name type="common">Giant reed</name>
    <name type="synonym">Donax arundinaceus</name>
    <dbReference type="NCBI Taxonomy" id="35708"/>
    <lineage>
        <taxon>Eukaryota</taxon>
        <taxon>Viridiplantae</taxon>
        <taxon>Streptophyta</taxon>
        <taxon>Embryophyta</taxon>
        <taxon>Tracheophyta</taxon>
        <taxon>Spermatophyta</taxon>
        <taxon>Magnoliopsida</taxon>
        <taxon>Liliopsida</taxon>
        <taxon>Poales</taxon>
        <taxon>Poaceae</taxon>
        <taxon>PACMAD clade</taxon>
        <taxon>Arundinoideae</taxon>
        <taxon>Arundineae</taxon>
        <taxon>Arundo</taxon>
    </lineage>
</organism>
<keyword evidence="1" id="KW-0472">Membrane</keyword>
<keyword evidence="1" id="KW-1133">Transmembrane helix</keyword>
<evidence type="ECO:0000313" key="2">
    <source>
        <dbReference type="EMBL" id="JAD63995.1"/>
    </source>
</evidence>
<feature type="transmembrane region" description="Helical" evidence="1">
    <location>
        <begin position="12"/>
        <end position="32"/>
    </location>
</feature>
<dbReference type="AlphaFoldDB" id="A0A0A9BS38"/>
<dbReference type="EMBL" id="GBRH01233900">
    <property type="protein sequence ID" value="JAD63995.1"/>
    <property type="molecule type" value="Transcribed_RNA"/>
</dbReference>
<protein>
    <submittedName>
        <fullName evidence="2">Uncharacterized protein</fullName>
    </submittedName>
</protein>
<accession>A0A0A9BS38</accession>
<reference evidence="2" key="1">
    <citation type="submission" date="2014-09" db="EMBL/GenBank/DDBJ databases">
        <authorList>
            <person name="Magalhaes I.L.F."/>
            <person name="Oliveira U."/>
            <person name="Santos F.R."/>
            <person name="Vidigal T.H.D.A."/>
            <person name="Brescovit A.D."/>
            <person name="Santos A.J."/>
        </authorList>
    </citation>
    <scope>NUCLEOTIDE SEQUENCE</scope>
    <source>
        <tissue evidence="2">Shoot tissue taken approximately 20 cm above the soil surface</tissue>
    </source>
</reference>
<sequence>MMWADVQRNYFTVPWAVVAEVVAFVTFISTILQTYGSFKQK</sequence>
<keyword evidence="1" id="KW-0812">Transmembrane</keyword>
<evidence type="ECO:0000256" key="1">
    <source>
        <dbReference type="SAM" id="Phobius"/>
    </source>
</evidence>
<reference evidence="2" key="2">
    <citation type="journal article" date="2015" name="Data Brief">
        <title>Shoot transcriptome of the giant reed, Arundo donax.</title>
        <authorList>
            <person name="Barrero R.A."/>
            <person name="Guerrero F.D."/>
            <person name="Moolhuijzen P."/>
            <person name="Goolsby J.A."/>
            <person name="Tidwell J."/>
            <person name="Bellgard S.E."/>
            <person name="Bellgard M.I."/>
        </authorList>
    </citation>
    <scope>NUCLEOTIDE SEQUENCE</scope>
    <source>
        <tissue evidence="2">Shoot tissue taken approximately 20 cm above the soil surface</tissue>
    </source>
</reference>
<name>A0A0A9BS38_ARUDO</name>